<dbReference type="EMBL" id="BSOH01000037">
    <property type="protein sequence ID" value="GLR19836.1"/>
    <property type="molecule type" value="Genomic_DNA"/>
</dbReference>
<name>A0AA37SVX2_9BACT</name>
<evidence type="ECO:0000313" key="2">
    <source>
        <dbReference type="Proteomes" id="UP001156666"/>
    </source>
</evidence>
<evidence type="ECO:0000313" key="1">
    <source>
        <dbReference type="EMBL" id="GLR19836.1"/>
    </source>
</evidence>
<keyword evidence="2" id="KW-1185">Reference proteome</keyword>
<proteinExistence type="predicted"/>
<dbReference type="Proteomes" id="UP001156666">
    <property type="component" value="Unassembled WGS sequence"/>
</dbReference>
<gene>
    <name evidence="1" type="ORF">GCM10007940_44520</name>
</gene>
<organism evidence="1 2">
    <name type="scientific">Portibacter lacus</name>
    <dbReference type="NCBI Taxonomy" id="1099794"/>
    <lineage>
        <taxon>Bacteria</taxon>
        <taxon>Pseudomonadati</taxon>
        <taxon>Bacteroidota</taxon>
        <taxon>Saprospiria</taxon>
        <taxon>Saprospirales</taxon>
        <taxon>Haliscomenobacteraceae</taxon>
        <taxon>Portibacter</taxon>
    </lineage>
</organism>
<reference evidence="1" key="2">
    <citation type="submission" date="2023-01" db="EMBL/GenBank/DDBJ databases">
        <title>Draft genome sequence of Portibacter lacus strain NBRC 108769.</title>
        <authorList>
            <person name="Sun Q."/>
            <person name="Mori K."/>
        </authorList>
    </citation>
    <scope>NUCLEOTIDE SEQUENCE</scope>
    <source>
        <strain evidence="1">NBRC 108769</strain>
    </source>
</reference>
<dbReference type="AlphaFoldDB" id="A0AA37SVX2"/>
<comment type="caution">
    <text evidence="1">The sequence shown here is derived from an EMBL/GenBank/DDBJ whole genome shotgun (WGS) entry which is preliminary data.</text>
</comment>
<sequence length="95" mass="11086">MDIFIEMRKINNLFIIVIVGLCLFSCSKGRENMMFRQHKYLIPAISWATDIIKRFAFNRTENLNALFLDCKTTIFKKAIIDVGFLAQKKYGRSTT</sequence>
<protein>
    <submittedName>
        <fullName evidence="1">Uncharacterized protein</fullName>
    </submittedName>
</protein>
<dbReference type="RefSeq" id="WP_235293365.1">
    <property type="nucleotide sequence ID" value="NZ_BSOH01000037.1"/>
</dbReference>
<accession>A0AA37SVX2</accession>
<reference evidence="1" key="1">
    <citation type="journal article" date="2014" name="Int. J. Syst. Evol. Microbiol.">
        <title>Complete genome sequence of Corynebacterium casei LMG S-19264T (=DSM 44701T), isolated from a smear-ripened cheese.</title>
        <authorList>
            <consortium name="US DOE Joint Genome Institute (JGI-PGF)"/>
            <person name="Walter F."/>
            <person name="Albersmeier A."/>
            <person name="Kalinowski J."/>
            <person name="Ruckert C."/>
        </authorList>
    </citation>
    <scope>NUCLEOTIDE SEQUENCE</scope>
    <source>
        <strain evidence="1">NBRC 108769</strain>
    </source>
</reference>